<evidence type="ECO:0000313" key="3">
    <source>
        <dbReference type="Proteomes" id="UP000499080"/>
    </source>
</evidence>
<comment type="caution">
    <text evidence="2">The sequence shown here is derived from an EMBL/GenBank/DDBJ whole genome shotgun (WGS) entry which is preliminary data.</text>
</comment>
<dbReference type="InterPro" id="IPR036397">
    <property type="entry name" value="RNaseH_sf"/>
</dbReference>
<evidence type="ECO:0000259" key="1">
    <source>
        <dbReference type="PROSITE" id="PS50879"/>
    </source>
</evidence>
<name>A0A4Y2JZD4_ARAVE</name>
<feature type="domain" description="RNase H type-1" evidence="1">
    <location>
        <begin position="1"/>
        <end position="34"/>
    </location>
</feature>
<dbReference type="InterPro" id="IPR012337">
    <property type="entry name" value="RNaseH-like_sf"/>
</dbReference>
<organism evidence="2 3">
    <name type="scientific">Araneus ventricosus</name>
    <name type="common">Orbweaver spider</name>
    <name type="synonym">Epeira ventricosa</name>
    <dbReference type="NCBI Taxonomy" id="182803"/>
    <lineage>
        <taxon>Eukaryota</taxon>
        <taxon>Metazoa</taxon>
        <taxon>Ecdysozoa</taxon>
        <taxon>Arthropoda</taxon>
        <taxon>Chelicerata</taxon>
        <taxon>Arachnida</taxon>
        <taxon>Araneae</taxon>
        <taxon>Araneomorphae</taxon>
        <taxon>Entelegynae</taxon>
        <taxon>Araneoidea</taxon>
        <taxon>Araneidae</taxon>
        <taxon>Araneus</taxon>
    </lineage>
</organism>
<dbReference type="EMBL" id="BGPR01004007">
    <property type="protein sequence ID" value="GBM94888.1"/>
    <property type="molecule type" value="Genomic_DNA"/>
</dbReference>
<accession>A0A4Y2JZD4</accession>
<reference evidence="2 3" key="1">
    <citation type="journal article" date="2019" name="Sci. Rep.">
        <title>Orb-weaving spider Araneus ventricosus genome elucidates the spidroin gene catalogue.</title>
        <authorList>
            <person name="Kono N."/>
            <person name="Nakamura H."/>
            <person name="Ohtoshi R."/>
            <person name="Moran D.A.P."/>
            <person name="Shinohara A."/>
            <person name="Yoshida Y."/>
            <person name="Fujiwara M."/>
            <person name="Mori M."/>
            <person name="Tomita M."/>
            <person name="Arakawa K."/>
        </authorList>
    </citation>
    <scope>NUCLEOTIDE SEQUENCE [LARGE SCALE GENOMIC DNA]</scope>
</reference>
<protein>
    <recommendedName>
        <fullName evidence="1">RNase H type-1 domain-containing protein</fullName>
    </recommendedName>
</protein>
<proteinExistence type="predicted"/>
<dbReference type="Proteomes" id="UP000499080">
    <property type="component" value="Unassembled WGS sequence"/>
</dbReference>
<keyword evidence="3" id="KW-1185">Reference proteome</keyword>
<dbReference type="GO" id="GO:0003676">
    <property type="term" value="F:nucleic acid binding"/>
    <property type="evidence" value="ECO:0007669"/>
    <property type="project" value="InterPro"/>
</dbReference>
<dbReference type="OrthoDB" id="8058917at2759"/>
<dbReference type="Gene3D" id="3.30.420.10">
    <property type="entry name" value="Ribonuclease H-like superfamily/Ribonuclease H"/>
    <property type="match status" value="1"/>
</dbReference>
<dbReference type="PROSITE" id="PS50879">
    <property type="entry name" value="RNASE_H_1"/>
    <property type="match status" value="1"/>
</dbReference>
<dbReference type="AlphaFoldDB" id="A0A4Y2JZD4"/>
<dbReference type="InterPro" id="IPR002156">
    <property type="entry name" value="RNaseH_domain"/>
</dbReference>
<dbReference type="GO" id="GO:0004523">
    <property type="term" value="F:RNA-DNA hybrid ribonuclease activity"/>
    <property type="evidence" value="ECO:0007669"/>
    <property type="project" value="InterPro"/>
</dbReference>
<evidence type="ECO:0000313" key="2">
    <source>
        <dbReference type="EMBL" id="GBM94888.1"/>
    </source>
</evidence>
<dbReference type="SUPFAM" id="SSF53098">
    <property type="entry name" value="Ribonuclease H-like"/>
    <property type="match status" value="1"/>
</dbReference>
<sequence>MLLVNPQIKLNWVRAHVGIYGNELADSSAKNATTKEEVDIKVKIPKSWIKNQFKATMLQEWQARWGSSFNSRFLYGNFSRGKYKKMPRRLFDKPDSNNSWVFPCCKHRIFCKSPDCECRRDKELSPIIFTGARFIGKLDKGIFLITFLNLVF</sequence>
<gene>
    <name evidence="2" type="ORF">AVEN_118187_1</name>
</gene>